<accession>A0A972FJN5</accession>
<sequence length="65" mass="7195">MKACLASLGRLERVPRSLLGFQVIEPLFPQDYRSGAAVILARRSVYHSLKTTISSHIRITSAALQ</sequence>
<organism evidence="1 2">
    <name type="scientific">Flavobacterium silvaticum</name>
    <dbReference type="NCBI Taxonomy" id="1852020"/>
    <lineage>
        <taxon>Bacteria</taxon>
        <taxon>Pseudomonadati</taxon>
        <taxon>Bacteroidota</taxon>
        <taxon>Flavobacteriia</taxon>
        <taxon>Flavobacteriales</taxon>
        <taxon>Flavobacteriaceae</taxon>
        <taxon>Flavobacterium</taxon>
    </lineage>
</organism>
<dbReference type="EMBL" id="JAAMPU010000097">
    <property type="protein sequence ID" value="NMH26912.1"/>
    <property type="molecule type" value="Genomic_DNA"/>
</dbReference>
<dbReference type="Proteomes" id="UP000712080">
    <property type="component" value="Unassembled WGS sequence"/>
</dbReference>
<protein>
    <submittedName>
        <fullName evidence="1">Uncharacterized protein</fullName>
    </submittedName>
</protein>
<gene>
    <name evidence="1" type="ORF">G6047_02610</name>
</gene>
<name>A0A972FJN5_9FLAO</name>
<keyword evidence="2" id="KW-1185">Reference proteome</keyword>
<dbReference type="RefSeq" id="WP_169525919.1">
    <property type="nucleotide sequence ID" value="NZ_JAAMPU010000097.1"/>
</dbReference>
<evidence type="ECO:0000313" key="2">
    <source>
        <dbReference type="Proteomes" id="UP000712080"/>
    </source>
</evidence>
<reference evidence="1" key="1">
    <citation type="submission" date="2020-02" db="EMBL/GenBank/DDBJ databases">
        <title>Flavobacterium sp. genome.</title>
        <authorList>
            <person name="Jung H.S."/>
            <person name="Baek J.H."/>
            <person name="Jeon C.O."/>
        </authorList>
    </citation>
    <scope>NUCLEOTIDE SEQUENCE</scope>
    <source>
        <strain evidence="1">SE-s28</strain>
    </source>
</reference>
<dbReference type="AlphaFoldDB" id="A0A972FJN5"/>
<comment type="caution">
    <text evidence="1">The sequence shown here is derived from an EMBL/GenBank/DDBJ whole genome shotgun (WGS) entry which is preliminary data.</text>
</comment>
<proteinExistence type="predicted"/>
<evidence type="ECO:0000313" key="1">
    <source>
        <dbReference type="EMBL" id="NMH26912.1"/>
    </source>
</evidence>